<dbReference type="GO" id="GO:0001228">
    <property type="term" value="F:DNA-binding transcription activator activity, RNA polymerase II-specific"/>
    <property type="evidence" value="ECO:0007669"/>
    <property type="project" value="TreeGrafter"/>
</dbReference>
<keyword evidence="4" id="KW-1185">Reference proteome</keyword>
<dbReference type="Pfam" id="PF18016">
    <property type="entry name" value="SAM_3"/>
    <property type="match status" value="1"/>
</dbReference>
<evidence type="ECO:0000313" key="4">
    <source>
        <dbReference type="Proteomes" id="UP000729913"/>
    </source>
</evidence>
<evidence type="ECO:0000259" key="1">
    <source>
        <dbReference type="Pfam" id="PF18016"/>
    </source>
</evidence>
<organism evidence="3 4">
    <name type="scientific">Cotesia typhae</name>
    <dbReference type="NCBI Taxonomy" id="2053667"/>
    <lineage>
        <taxon>Eukaryota</taxon>
        <taxon>Metazoa</taxon>
        <taxon>Ecdysozoa</taxon>
        <taxon>Arthropoda</taxon>
        <taxon>Hexapoda</taxon>
        <taxon>Insecta</taxon>
        <taxon>Pterygota</taxon>
        <taxon>Neoptera</taxon>
        <taxon>Endopterygota</taxon>
        <taxon>Hymenoptera</taxon>
        <taxon>Apocrita</taxon>
        <taxon>Ichneumonoidea</taxon>
        <taxon>Braconidae</taxon>
        <taxon>Microgastrinae</taxon>
        <taxon>Cotesia</taxon>
    </lineage>
</organism>
<dbReference type="EMBL" id="JAAOIC020000005">
    <property type="protein sequence ID" value="KAG8041993.1"/>
    <property type="molecule type" value="Genomic_DNA"/>
</dbReference>
<protein>
    <submittedName>
        <fullName evidence="3">Uncharacterized protein</fullName>
    </submittedName>
</protein>
<dbReference type="InterPro" id="IPR040167">
    <property type="entry name" value="TF_CP2-like"/>
</dbReference>
<gene>
    <name evidence="3" type="ORF">G9C98_007301</name>
</gene>
<accession>A0A8J5R9N2</accession>
<dbReference type="PANTHER" id="PTHR11037">
    <property type="entry name" value="TRANSCRIPTION FACTOR CP2"/>
    <property type="match status" value="1"/>
</dbReference>
<feature type="domain" description="GRHL1/CP2 C-terminal" evidence="2">
    <location>
        <begin position="291"/>
        <end position="369"/>
    </location>
</feature>
<reference evidence="3" key="1">
    <citation type="submission" date="2020-03" db="EMBL/GenBank/DDBJ databases">
        <authorList>
            <person name="Chebbi M.A."/>
            <person name="Drezen J.M."/>
        </authorList>
    </citation>
    <scope>NUCLEOTIDE SEQUENCE</scope>
    <source>
        <tissue evidence="3">Whole body</tissue>
    </source>
</reference>
<dbReference type="PANTHER" id="PTHR11037:SF20">
    <property type="entry name" value="PROTEIN GRAINYHEAD"/>
    <property type="match status" value="1"/>
</dbReference>
<dbReference type="Pfam" id="PF25416">
    <property type="entry name" value="GRHL1_C"/>
    <property type="match status" value="1"/>
</dbReference>
<evidence type="ECO:0000259" key="2">
    <source>
        <dbReference type="Pfam" id="PF25416"/>
    </source>
</evidence>
<sequence>MLSSQFSTASLLSYYLSEYLKQTCEEVYYYFKSLFTKWLVSLKSKSYFTKTKSTVDSNLNNRDYTTRKPRVNLFNYHRRLRTYRSNAKMENSDNKEENSQKEVGFITPFHNMSLNQSSHDSTFENALSASQFTYYSLMEGCTHEKGAKSPSLVTSGKLNTFMSSSTHSIPSLVNSGNTMLPFDHIWIAQLCTWFQARGLQHYGATFPDLFTNEVFHCPRSKFVEECGDIDGPHIYDVIQLLYWIHRNSFGHLWHQLSGFSFHDITSFSKKDLTSICGRNDGLRLYYALKVKLTIYCALENNENDHYVWKVISLRKVTVEELIKQLTTKFDLPQNQIQSTKLIETLGIDIVLDDDLLRRFKNGTEYVIQLVPGNLYH</sequence>
<dbReference type="InterPro" id="IPR057520">
    <property type="entry name" value="GRHL1/CP2_C"/>
</dbReference>
<dbReference type="GO" id="GO:0005634">
    <property type="term" value="C:nucleus"/>
    <property type="evidence" value="ECO:0007669"/>
    <property type="project" value="TreeGrafter"/>
</dbReference>
<dbReference type="InterPro" id="IPR041418">
    <property type="entry name" value="SAM_3"/>
</dbReference>
<proteinExistence type="predicted"/>
<dbReference type="AlphaFoldDB" id="A0A8J5R9N2"/>
<evidence type="ECO:0000313" key="3">
    <source>
        <dbReference type="EMBL" id="KAG8041993.1"/>
    </source>
</evidence>
<feature type="domain" description="SAM" evidence="1">
    <location>
        <begin position="243"/>
        <end position="288"/>
    </location>
</feature>
<reference evidence="3" key="2">
    <citation type="submission" date="2021-04" db="EMBL/GenBank/DDBJ databases">
        <title>Genome-wide patterns of bracovirus chromosomal integration into multiple host tissues during parasitism.</title>
        <authorList>
            <person name="Chebbi M.A.C."/>
        </authorList>
    </citation>
    <scope>NUCLEOTIDE SEQUENCE</scope>
    <source>
        <tissue evidence="3">Whole body</tissue>
    </source>
</reference>
<dbReference type="GO" id="GO:0000978">
    <property type="term" value="F:RNA polymerase II cis-regulatory region sequence-specific DNA binding"/>
    <property type="evidence" value="ECO:0007669"/>
    <property type="project" value="TreeGrafter"/>
</dbReference>
<name>A0A8J5R9N2_9HYME</name>
<comment type="caution">
    <text evidence="3">The sequence shown here is derived from an EMBL/GenBank/DDBJ whole genome shotgun (WGS) entry which is preliminary data.</text>
</comment>
<dbReference type="OrthoDB" id="7680836at2759"/>
<dbReference type="Proteomes" id="UP000729913">
    <property type="component" value="Unassembled WGS sequence"/>
</dbReference>